<keyword evidence="2" id="KW-1185">Reference proteome</keyword>
<accession>A0A7G5GS98</accession>
<gene>
    <name evidence="1" type="ORF">H3H32_27905</name>
</gene>
<dbReference type="Proteomes" id="UP000515369">
    <property type="component" value="Chromosome"/>
</dbReference>
<evidence type="ECO:0000313" key="1">
    <source>
        <dbReference type="EMBL" id="QMW01740.1"/>
    </source>
</evidence>
<name>A0A7G5GS98_9BACT</name>
<protein>
    <submittedName>
        <fullName evidence="1">Uncharacterized protein</fullName>
    </submittedName>
</protein>
<dbReference type="EMBL" id="CP059732">
    <property type="protein sequence ID" value="QMW01740.1"/>
    <property type="molecule type" value="Genomic_DNA"/>
</dbReference>
<sequence>MDLLTRFVPTRAQDMSFMAGVQDLLVPLYFNYFEPLSQPTGQATARALYQQDKIWFFNVFVVNTVDGRLHGQIGAGLNPLFDITSTSGMELPTGLFGNWRPSGSGLGPIVIPGANPNLDIDHQ</sequence>
<dbReference type="RefSeq" id="WP_182459018.1">
    <property type="nucleotide sequence ID" value="NZ_CP059732.1"/>
</dbReference>
<organism evidence="1 2">
    <name type="scientific">Spirosoma foliorum</name>
    <dbReference type="NCBI Taxonomy" id="2710596"/>
    <lineage>
        <taxon>Bacteria</taxon>
        <taxon>Pseudomonadati</taxon>
        <taxon>Bacteroidota</taxon>
        <taxon>Cytophagia</taxon>
        <taxon>Cytophagales</taxon>
        <taxon>Cytophagaceae</taxon>
        <taxon>Spirosoma</taxon>
    </lineage>
</organism>
<proteinExistence type="predicted"/>
<reference evidence="1 2" key="1">
    <citation type="submission" date="2020-07" db="EMBL/GenBank/DDBJ databases">
        <title>Spirosoma foliorum sp. nov., isolated from the leaves on the Nejang mountain Korea, Republic of.</title>
        <authorList>
            <person name="Ho H."/>
            <person name="Lee Y.-J."/>
            <person name="Nurcahyanto D.-A."/>
            <person name="Kim S.-G."/>
        </authorList>
    </citation>
    <scope>NUCLEOTIDE SEQUENCE [LARGE SCALE GENOMIC DNA]</scope>
    <source>
        <strain evidence="1 2">PL0136</strain>
    </source>
</reference>
<evidence type="ECO:0000313" key="2">
    <source>
        <dbReference type="Proteomes" id="UP000515369"/>
    </source>
</evidence>
<dbReference type="AlphaFoldDB" id="A0A7G5GS98"/>
<dbReference type="KEGG" id="sfol:H3H32_27905"/>